<dbReference type="EMBL" id="OX451738">
    <property type="protein sequence ID" value="CAI8604871.1"/>
    <property type="molecule type" value="Genomic_DNA"/>
</dbReference>
<proteinExistence type="predicted"/>
<feature type="region of interest" description="Disordered" evidence="1">
    <location>
        <begin position="178"/>
        <end position="199"/>
    </location>
</feature>
<protein>
    <submittedName>
        <fullName evidence="3">Uncharacterized protein</fullName>
    </submittedName>
</protein>
<sequence length="199" mass="22716">MNTKIPKQLRALLACFLSPLLSLALAWGELRTGTAGRYRLVEWQDQKAWLILFEENRIILGCTIITSSSSEVVQSPEGDVISCYINWRWSFYNCFSGRRLLRSLVRSINEKSLSRGPKAVRPKAGYWHNTKTGRLAPPYWLSFPLKILRLRLDSPFGMCHLVGVQSFPQRKSSNCVEENKDERLIKGESQQGSNPSLSR</sequence>
<evidence type="ECO:0000313" key="4">
    <source>
        <dbReference type="Proteomes" id="UP001157006"/>
    </source>
</evidence>
<accession>A0AAV1A3I2</accession>
<gene>
    <name evidence="3" type="ORF">VFH_III154440</name>
</gene>
<evidence type="ECO:0000313" key="3">
    <source>
        <dbReference type="EMBL" id="CAI8604871.1"/>
    </source>
</evidence>
<dbReference type="AlphaFoldDB" id="A0AAV1A3I2"/>
<feature type="signal peptide" evidence="2">
    <location>
        <begin position="1"/>
        <end position="28"/>
    </location>
</feature>
<feature type="compositionally biased region" description="Polar residues" evidence="1">
    <location>
        <begin position="188"/>
        <end position="199"/>
    </location>
</feature>
<dbReference type="Proteomes" id="UP001157006">
    <property type="component" value="Chromosome 3"/>
</dbReference>
<feature type="chain" id="PRO_5043796492" evidence="2">
    <location>
        <begin position="29"/>
        <end position="199"/>
    </location>
</feature>
<name>A0AAV1A3I2_VICFA</name>
<reference evidence="3 4" key="1">
    <citation type="submission" date="2023-01" db="EMBL/GenBank/DDBJ databases">
        <authorList>
            <person name="Kreplak J."/>
        </authorList>
    </citation>
    <scope>NUCLEOTIDE SEQUENCE [LARGE SCALE GENOMIC DNA]</scope>
</reference>
<keyword evidence="2" id="KW-0732">Signal</keyword>
<evidence type="ECO:0000256" key="1">
    <source>
        <dbReference type="SAM" id="MobiDB-lite"/>
    </source>
</evidence>
<keyword evidence="4" id="KW-1185">Reference proteome</keyword>
<evidence type="ECO:0000256" key="2">
    <source>
        <dbReference type="SAM" id="SignalP"/>
    </source>
</evidence>
<organism evidence="3 4">
    <name type="scientific">Vicia faba</name>
    <name type="common">Broad bean</name>
    <name type="synonym">Faba vulgaris</name>
    <dbReference type="NCBI Taxonomy" id="3906"/>
    <lineage>
        <taxon>Eukaryota</taxon>
        <taxon>Viridiplantae</taxon>
        <taxon>Streptophyta</taxon>
        <taxon>Embryophyta</taxon>
        <taxon>Tracheophyta</taxon>
        <taxon>Spermatophyta</taxon>
        <taxon>Magnoliopsida</taxon>
        <taxon>eudicotyledons</taxon>
        <taxon>Gunneridae</taxon>
        <taxon>Pentapetalae</taxon>
        <taxon>rosids</taxon>
        <taxon>fabids</taxon>
        <taxon>Fabales</taxon>
        <taxon>Fabaceae</taxon>
        <taxon>Papilionoideae</taxon>
        <taxon>50 kb inversion clade</taxon>
        <taxon>NPAAA clade</taxon>
        <taxon>Hologalegina</taxon>
        <taxon>IRL clade</taxon>
        <taxon>Fabeae</taxon>
        <taxon>Vicia</taxon>
    </lineage>
</organism>